<protein>
    <submittedName>
        <fullName evidence="1">Uncharacterized protein</fullName>
    </submittedName>
</protein>
<dbReference type="EMBL" id="OV121133">
    <property type="protein sequence ID" value="CAH0550930.1"/>
    <property type="molecule type" value="Genomic_DNA"/>
</dbReference>
<accession>A0A9P0FEE0</accession>
<proteinExistence type="predicted"/>
<name>A0A9P0FEE0_BRAAE</name>
<dbReference type="AlphaFoldDB" id="A0A9P0FEE0"/>
<evidence type="ECO:0000313" key="1">
    <source>
        <dbReference type="EMBL" id="CAH0550930.1"/>
    </source>
</evidence>
<reference evidence="1" key="1">
    <citation type="submission" date="2021-12" db="EMBL/GenBank/DDBJ databases">
        <authorList>
            <person name="King R."/>
        </authorList>
    </citation>
    <scope>NUCLEOTIDE SEQUENCE</scope>
</reference>
<evidence type="ECO:0000313" key="2">
    <source>
        <dbReference type="Proteomes" id="UP001154078"/>
    </source>
</evidence>
<organism evidence="1 2">
    <name type="scientific">Brassicogethes aeneus</name>
    <name type="common">Rape pollen beetle</name>
    <name type="synonym">Meligethes aeneus</name>
    <dbReference type="NCBI Taxonomy" id="1431903"/>
    <lineage>
        <taxon>Eukaryota</taxon>
        <taxon>Metazoa</taxon>
        <taxon>Ecdysozoa</taxon>
        <taxon>Arthropoda</taxon>
        <taxon>Hexapoda</taxon>
        <taxon>Insecta</taxon>
        <taxon>Pterygota</taxon>
        <taxon>Neoptera</taxon>
        <taxon>Endopterygota</taxon>
        <taxon>Coleoptera</taxon>
        <taxon>Polyphaga</taxon>
        <taxon>Cucujiformia</taxon>
        <taxon>Nitidulidae</taxon>
        <taxon>Meligethinae</taxon>
        <taxon>Brassicogethes</taxon>
    </lineage>
</organism>
<dbReference type="OrthoDB" id="8193306at2759"/>
<dbReference type="Proteomes" id="UP001154078">
    <property type="component" value="Chromosome 2"/>
</dbReference>
<sequence>MILCMIDGKVCNCLTGTKSSQTCYICGAQPKDMNSLNFANKQTSEEALSFGLSTLHAWIRFFECCLHVAYRLTIKSWQVKSGNKNEMLERKQQIINNFKKELGILIDQPKPGSGSTNTGNTARIFFRNYQKSAEITGINLELLRRFYIILQVISCGFEVDVEKFKIYTTNTAKLYVSLYSWYYMPPSMHKILIHGAEAIKHAIVPIGQLGEEAQEAKNKDFKFILEHMSRKDSSVHTNRDIFNYLLLSSDPCISFFSVKKAKQNKLKLSKEALDLLKAPSINASESSDLSDPENMDGD</sequence>
<gene>
    <name evidence="1" type="ORF">MELIAE_LOCUS3637</name>
</gene>
<keyword evidence="2" id="KW-1185">Reference proteome</keyword>